<dbReference type="Pfam" id="PF15496">
    <property type="entry name" value="DUF4646"/>
    <property type="match status" value="1"/>
</dbReference>
<evidence type="ECO:0000313" key="2">
    <source>
        <dbReference type="Proteomes" id="UP001206595"/>
    </source>
</evidence>
<sequence>MKQENNYQQVCQSVSFPADDVNIPPPPYEEVTPQPDSRYAQGRASIPFQAFYVPILDQSPFWEVQDEYSQVPSHIHISPDTWYTFMQEVKNKAQITSGFKVTKNSMMYAGLELLTTHSIRQSIWCMKCIDLQCLVDRWNASYFRDHGIQITLLQGDLNTMDGYMSSWNNPTRSARNSRYRLHLKIECL</sequence>
<reference evidence="1" key="1">
    <citation type="submission" date="2021-06" db="EMBL/GenBank/DDBJ databases">
        <authorList>
            <consortium name="DOE Joint Genome Institute"/>
            <person name="Mondo S.J."/>
            <person name="Amses K.R."/>
            <person name="Simmons D.R."/>
            <person name="Longcore J.E."/>
            <person name="Seto K."/>
            <person name="Alves G.H."/>
            <person name="Bonds A.E."/>
            <person name="Quandt C.A."/>
            <person name="Davis W.J."/>
            <person name="Chang Y."/>
            <person name="Letcher P.M."/>
            <person name="Powell M.J."/>
            <person name="Kuo A."/>
            <person name="Labutti K."/>
            <person name="Pangilinan J."/>
            <person name="Andreopoulos W."/>
            <person name="Tritt A."/>
            <person name="Riley R."/>
            <person name="Hundley H."/>
            <person name="Johnson J."/>
            <person name="Lipzen A."/>
            <person name="Barry K."/>
            <person name="Berbee M.L."/>
            <person name="Buchler N.E."/>
            <person name="Grigoriev I.V."/>
            <person name="Spatafora J.W."/>
            <person name="Stajich J.E."/>
            <person name="James T.Y."/>
        </authorList>
    </citation>
    <scope>NUCLEOTIDE SEQUENCE</scope>
    <source>
        <strain evidence="1">AG</strain>
    </source>
</reference>
<dbReference type="AlphaFoldDB" id="A0AAD5EI17"/>
<organism evidence="1 2">
    <name type="scientific">Umbelopsis ramanniana AG</name>
    <dbReference type="NCBI Taxonomy" id="1314678"/>
    <lineage>
        <taxon>Eukaryota</taxon>
        <taxon>Fungi</taxon>
        <taxon>Fungi incertae sedis</taxon>
        <taxon>Mucoromycota</taxon>
        <taxon>Mucoromycotina</taxon>
        <taxon>Umbelopsidomycetes</taxon>
        <taxon>Umbelopsidales</taxon>
        <taxon>Umbelopsidaceae</taxon>
        <taxon>Umbelopsis</taxon>
    </lineage>
</organism>
<gene>
    <name evidence="1" type="ORF">K450DRAFT_226417</name>
</gene>
<comment type="caution">
    <text evidence="1">The sequence shown here is derived from an EMBL/GenBank/DDBJ whole genome shotgun (WGS) entry which is preliminary data.</text>
</comment>
<dbReference type="GeneID" id="75911906"/>
<name>A0AAD5EI17_UMBRA</name>
<dbReference type="Proteomes" id="UP001206595">
    <property type="component" value="Unassembled WGS sequence"/>
</dbReference>
<proteinExistence type="predicted"/>
<keyword evidence="2" id="KW-1185">Reference proteome</keyword>
<evidence type="ECO:0000313" key="1">
    <source>
        <dbReference type="EMBL" id="KAI8582685.1"/>
    </source>
</evidence>
<protein>
    <submittedName>
        <fullName evidence="1">Uncharacterized protein</fullName>
    </submittedName>
</protein>
<dbReference type="EMBL" id="MU620899">
    <property type="protein sequence ID" value="KAI8582685.1"/>
    <property type="molecule type" value="Genomic_DNA"/>
</dbReference>
<accession>A0AAD5EI17</accession>
<dbReference type="InterPro" id="IPR028018">
    <property type="entry name" value="DUF4646"/>
</dbReference>
<reference evidence="1" key="2">
    <citation type="journal article" date="2022" name="Proc. Natl. Acad. Sci. U.S.A.">
        <title>Diploid-dominant life cycles characterize the early evolution of Fungi.</title>
        <authorList>
            <person name="Amses K.R."/>
            <person name="Simmons D.R."/>
            <person name="Longcore J.E."/>
            <person name="Mondo S.J."/>
            <person name="Seto K."/>
            <person name="Jeronimo G.H."/>
            <person name="Bonds A.E."/>
            <person name="Quandt C.A."/>
            <person name="Davis W.J."/>
            <person name="Chang Y."/>
            <person name="Federici B.A."/>
            <person name="Kuo A."/>
            <person name="LaButti K."/>
            <person name="Pangilinan J."/>
            <person name="Andreopoulos W."/>
            <person name="Tritt A."/>
            <person name="Riley R."/>
            <person name="Hundley H."/>
            <person name="Johnson J."/>
            <person name="Lipzen A."/>
            <person name="Barry K."/>
            <person name="Lang B.F."/>
            <person name="Cuomo C.A."/>
            <person name="Buchler N.E."/>
            <person name="Grigoriev I.V."/>
            <person name="Spatafora J.W."/>
            <person name="Stajich J.E."/>
            <person name="James T.Y."/>
        </authorList>
    </citation>
    <scope>NUCLEOTIDE SEQUENCE</scope>
    <source>
        <strain evidence="1">AG</strain>
    </source>
</reference>
<dbReference type="RefSeq" id="XP_051447689.1">
    <property type="nucleotide sequence ID" value="XM_051586558.1"/>
</dbReference>